<evidence type="ECO:0000256" key="3">
    <source>
        <dbReference type="ARBA" id="ARBA00022448"/>
    </source>
</evidence>
<gene>
    <name evidence="19" type="primary">cob</name>
</gene>
<dbReference type="InterPro" id="IPR030689">
    <property type="entry name" value="Cytochrome_b"/>
</dbReference>
<feature type="transmembrane region" description="Helical" evidence="16">
    <location>
        <begin position="42"/>
        <end position="69"/>
    </location>
</feature>
<dbReference type="GO" id="GO:0006122">
    <property type="term" value="P:mitochondrial electron transport, ubiquinol to cytochrome c"/>
    <property type="evidence" value="ECO:0007669"/>
    <property type="project" value="TreeGrafter"/>
</dbReference>
<name>A0A8F1SZJ4_9MICR</name>
<evidence type="ECO:0000256" key="13">
    <source>
        <dbReference type="ARBA" id="ARBA00023136"/>
    </source>
</evidence>
<feature type="binding site" description="axial binding residue" evidence="15">
    <location>
        <position position="209"/>
    </location>
    <ligand>
        <name>heme b</name>
        <dbReference type="ChEBI" id="CHEBI:60344"/>
        <label>b566</label>
    </ligand>
    <ligandPart>
        <name>Fe</name>
        <dbReference type="ChEBI" id="CHEBI:18248"/>
    </ligandPart>
</feature>
<keyword evidence="13 16" id="KW-0472">Membrane</keyword>
<feature type="transmembrane region" description="Helical" evidence="16">
    <location>
        <begin position="241"/>
        <end position="257"/>
    </location>
</feature>
<dbReference type="AlphaFoldDB" id="A0A8F1SZJ4"/>
<dbReference type="PIRSF" id="PIRSF038885">
    <property type="entry name" value="COB"/>
    <property type="match status" value="1"/>
</dbReference>
<feature type="transmembrane region" description="Helical" evidence="16">
    <location>
        <begin position="126"/>
        <end position="146"/>
    </location>
</feature>
<keyword evidence="10 16" id="KW-1133">Transmembrane helix</keyword>
<keyword evidence="6 16" id="KW-0812">Transmembrane</keyword>
<evidence type="ECO:0000256" key="10">
    <source>
        <dbReference type="ARBA" id="ARBA00022989"/>
    </source>
</evidence>
<keyword evidence="5 16" id="KW-0679">Respiratory chain</keyword>
<keyword evidence="3 16" id="KW-0813">Transport</keyword>
<reference evidence="19" key="1">
    <citation type="submission" date="2021-04" db="EMBL/GenBank/DDBJ databases">
        <authorList>
            <person name="Haag K.L."/>
            <person name="Pombert J.-F."/>
        </authorList>
    </citation>
    <scope>NUCLEOTIDE SEQUENCE</scope>
    <source>
        <tissue evidence="19">Spores</tissue>
    </source>
</reference>
<accession>A0A8F1SZJ4</accession>
<keyword evidence="8" id="KW-0999">Mitochondrion inner membrane</keyword>
<evidence type="ECO:0000256" key="5">
    <source>
        <dbReference type="ARBA" id="ARBA00022660"/>
    </source>
</evidence>
<dbReference type="CDD" id="cd00284">
    <property type="entry name" value="Cytochrome_b_N"/>
    <property type="match status" value="1"/>
</dbReference>
<dbReference type="PROSITE" id="PS51003">
    <property type="entry name" value="CYTB_CTER"/>
    <property type="match status" value="1"/>
</dbReference>
<dbReference type="GO" id="GO:0008121">
    <property type="term" value="F:quinol-cytochrome-c reductase activity"/>
    <property type="evidence" value="ECO:0007669"/>
    <property type="project" value="InterPro"/>
</dbReference>
<proteinExistence type="inferred from homology"/>
<feature type="binding site" description="axial binding residue" evidence="15">
    <location>
        <position position="195"/>
    </location>
    <ligand>
        <name>heme b</name>
        <dbReference type="ChEBI" id="CHEBI:60344"/>
        <label>b562</label>
    </ligand>
    <ligandPart>
        <name>Fe</name>
        <dbReference type="ChEBI" id="CHEBI:18248"/>
    </ligandPart>
</feature>
<dbReference type="InterPro" id="IPR005797">
    <property type="entry name" value="Cyt_b/b6_N"/>
</dbReference>
<dbReference type="GO" id="GO:0045275">
    <property type="term" value="C:respiratory chain complex III"/>
    <property type="evidence" value="ECO:0007669"/>
    <property type="project" value="InterPro"/>
</dbReference>
<evidence type="ECO:0000259" key="18">
    <source>
        <dbReference type="PROSITE" id="PS51003"/>
    </source>
</evidence>
<comment type="cofactor">
    <cofactor evidence="16">
        <name>heme b</name>
        <dbReference type="ChEBI" id="CHEBI:60344"/>
    </cofactor>
    <text evidence="16">Binds 2 heme groups non-covalently.</text>
</comment>
<dbReference type="GO" id="GO:0046872">
    <property type="term" value="F:metal ion binding"/>
    <property type="evidence" value="ECO:0007669"/>
    <property type="project" value="UniProtKB-UniRule"/>
</dbReference>
<evidence type="ECO:0000259" key="17">
    <source>
        <dbReference type="PROSITE" id="PS51002"/>
    </source>
</evidence>
<evidence type="ECO:0000256" key="8">
    <source>
        <dbReference type="ARBA" id="ARBA00022792"/>
    </source>
</evidence>
<evidence type="ECO:0000256" key="9">
    <source>
        <dbReference type="ARBA" id="ARBA00022982"/>
    </source>
</evidence>
<dbReference type="InterPro" id="IPR036150">
    <property type="entry name" value="Cyt_b/b6_C_sf"/>
</dbReference>
<dbReference type="GO" id="GO:0005743">
    <property type="term" value="C:mitochondrial inner membrane"/>
    <property type="evidence" value="ECO:0007669"/>
    <property type="project" value="UniProtKB-SubCell"/>
</dbReference>
<dbReference type="PANTHER" id="PTHR19271">
    <property type="entry name" value="CYTOCHROME B"/>
    <property type="match status" value="1"/>
</dbReference>
<evidence type="ECO:0000256" key="12">
    <source>
        <dbReference type="ARBA" id="ARBA00023128"/>
    </source>
</evidence>
<keyword evidence="7 15" id="KW-0479">Metal-binding</keyword>
<dbReference type="Pfam" id="PF00033">
    <property type="entry name" value="Cytochrome_B"/>
    <property type="match status" value="1"/>
</dbReference>
<feature type="transmembrane region" description="Helical" evidence="16">
    <location>
        <begin position="90"/>
        <end position="111"/>
    </location>
</feature>
<comment type="subcellular location">
    <subcellularLocation>
        <location evidence="1">Mitochondrion inner membrane</location>
        <topology evidence="1">Multi-pass membrane protein</topology>
    </subcellularLocation>
</comment>
<evidence type="ECO:0000256" key="16">
    <source>
        <dbReference type="RuleBase" id="RU362117"/>
    </source>
</evidence>
<feature type="transmembrane region" description="Helical" evidence="16">
    <location>
        <begin position="190"/>
        <end position="211"/>
    </location>
</feature>
<dbReference type="InterPro" id="IPR048259">
    <property type="entry name" value="Cytochrome_b_N_euk/bac"/>
</dbReference>
<feature type="transmembrane region" description="Helical" evidence="16">
    <location>
        <begin position="332"/>
        <end position="350"/>
    </location>
</feature>
<comment type="function">
    <text evidence="16">Component of the ubiquinol-cytochrome c reductase complex (complex III or cytochrome b-c1 complex) that is part of the mitochondrial respiratory chain. The b-c1 complex mediates electron transfer from ubiquinol to cytochrome c. Contributes to the generation of a proton gradient across the mitochondrial membrane that is then used for ATP synthesis.</text>
</comment>
<feature type="binding site" description="axial binding residue" evidence="15">
    <location>
        <position position="96"/>
    </location>
    <ligand>
        <name>heme b</name>
        <dbReference type="ChEBI" id="CHEBI:60344"/>
        <label>b562</label>
    </ligand>
    <ligandPart>
        <name>Fe</name>
        <dbReference type="ChEBI" id="CHEBI:18248"/>
    </ligandPart>
</feature>
<feature type="binding site" description="axial binding residue" evidence="15">
    <location>
        <position position="110"/>
    </location>
    <ligand>
        <name>heme b</name>
        <dbReference type="ChEBI" id="CHEBI:60344"/>
        <label>b566</label>
    </ligand>
    <ligandPart>
        <name>Fe</name>
        <dbReference type="ChEBI" id="CHEBI:18248"/>
    </ligandPart>
</feature>
<feature type="domain" description="Cytochrome b/b6 N-terminal region profile" evidence="17">
    <location>
        <begin position="14"/>
        <end position="222"/>
    </location>
</feature>
<evidence type="ECO:0000256" key="6">
    <source>
        <dbReference type="ARBA" id="ARBA00022692"/>
    </source>
</evidence>
<dbReference type="SUPFAM" id="SSF81342">
    <property type="entry name" value="Transmembrane di-heme cytochromes"/>
    <property type="match status" value="1"/>
</dbReference>
<sequence length="392" mass="45471">MRNNKYILNKNIVGMRIIKKNNILKLINNYLYDSLLPININYLYNTGSILGVMMILQIVTGIILAMFYISNIKLAFYSIDNIIREIQYGWLIRYLHMNGATILFFILYIHISRGIIYGSYIKRNTWIIGIIIFLLMIITAFLGYSLPWGQMSFWAVTVITNLCTSIPVIGKELVKYIWGDFTVGNATLNRFFSLHYLLPFIIIGLIIGHLIELHSKGGTNPLGVSNQSLINFNPYYTYKDILGFLIIGLILIVLIGIEPELFNHSDNYIEANSLETPTHIVPEIYFLPFYAILRAIPNKILGIIAMILSIVILIFLNTINNHIIKTSYFRPIYYYITIIFFINLILLTWIGQEVVEEPYITISQILTSIYFIYFILIYITSYIEYFLYNISL</sequence>
<keyword evidence="4 15" id="KW-0349">Heme</keyword>
<evidence type="ECO:0000256" key="7">
    <source>
        <dbReference type="ARBA" id="ARBA00022723"/>
    </source>
</evidence>
<evidence type="ECO:0000256" key="15">
    <source>
        <dbReference type="PIRSR" id="PIRSR038885-2"/>
    </source>
</evidence>
<keyword evidence="9 16" id="KW-0249">Electron transport</keyword>
<feature type="transmembrane region" description="Helical" evidence="16">
    <location>
        <begin position="153"/>
        <end position="170"/>
    </location>
</feature>
<geneLocation type="mitochondrion" evidence="19"/>
<dbReference type="EMBL" id="MW864067">
    <property type="protein sequence ID" value="QWQ66177.1"/>
    <property type="molecule type" value="Genomic_DNA"/>
</dbReference>
<dbReference type="PROSITE" id="PS51002">
    <property type="entry name" value="CYTB_NTER"/>
    <property type="match status" value="1"/>
</dbReference>
<evidence type="ECO:0000256" key="11">
    <source>
        <dbReference type="ARBA" id="ARBA00023004"/>
    </source>
</evidence>
<dbReference type="GO" id="GO:0016491">
    <property type="term" value="F:oxidoreductase activity"/>
    <property type="evidence" value="ECO:0007669"/>
    <property type="project" value="UniProtKB-UniRule"/>
</dbReference>
<feature type="domain" description="Cytochrome b/b6 C-terminal region profile" evidence="18">
    <location>
        <begin position="222"/>
        <end position="391"/>
    </location>
</feature>
<keyword evidence="11 15" id="KW-0408">Iron</keyword>
<evidence type="ECO:0000256" key="2">
    <source>
        <dbReference type="ARBA" id="ARBA00013531"/>
    </source>
</evidence>
<evidence type="ECO:0000256" key="4">
    <source>
        <dbReference type="ARBA" id="ARBA00022617"/>
    </source>
</evidence>
<evidence type="ECO:0000256" key="14">
    <source>
        <dbReference type="PIRSR" id="PIRSR038885-1"/>
    </source>
</evidence>
<dbReference type="Gene3D" id="1.20.810.10">
    <property type="entry name" value="Cytochrome Bc1 Complex, Chain C"/>
    <property type="match status" value="1"/>
</dbReference>
<comment type="similarity">
    <text evidence="16">Belongs to the cytochrome b family.</text>
</comment>
<dbReference type="PANTHER" id="PTHR19271:SF16">
    <property type="entry name" value="CYTOCHROME B"/>
    <property type="match status" value="1"/>
</dbReference>
<protein>
    <recommendedName>
        <fullName evidence="2 16">Cytochrome b</fullName>
    </recommendedName>
</protein>
<evidence type="ECO:0000313" key="19">
    <source>
        <dbReference type="EMBL" id="QWQ66177.1"/>
    </source>
</evidence>
<dbReference type="SUPFAM" id="SSF81648">
    <property type="entry name" value="a domain/subunit of cytochrome bc1 complex (Ubiquinol-cytochrome c reductase)"/>
    <property type="match status" value="1"/>
</dbReference>
<dbReference type="InterPro" id="IPR027387">
    <property type="entry name" value="Cytb/b6-like_sf"/>
</dbReference>
<feature type="binding site" evidence="14">
    <location>
        <position position="214"/>
    </location>
    <ligand>
        <name>a ubiquinone</name>
        <dbReference type="ChEBI" id="CHEBI:16389"/>
    </ligand>
</feature>
<feature type="transmembrane region" description="Helical" evidence="16">
    <location>
        <begin position="300"/>
        <end position="320"/>
    </location>
</feature>
<comment type="cofactor">
    <cofactor evidence="15">
        <name>heme</name>
        <dbReference type="ChEBI" id="CHEBI:30413"/>
    </cofactor>
    <text evidence="15">Binds 2 heme groups non-covalently.</text>
</comment>
<feature type="transmembrane region" description="Helical" evidence="16">
    <location>
        <begin position="370"/>
        <end position="388"/>
    </location>
</feature>
<dbReference type="Pfam" id="PF00032">
    <property type="entry name" value="Cytochrom_B_C"/>
    <property type="match status" value="1"/>
</dbReference>
<evidence type="ECO:0000256" key="1">
    <source>
        <dbReference type="ARBA" id="ARBA00004448"/>
    </source>
</evidence>
<dbReference type="InterPro" id="IPR005798">
    <property type="entry name" value="Cyt_b/b6_C"/>
</dbReference>
<keyword evidence="12 16" id="KW-0496">Mitochondrion</keyword>
<organism evidence="19">
    <name type="scientific">Mitosporidium daphniae</name>
    <dbReference type="NCBI Taxonomy" id="1485682"/>
    <lineage>
        <taxon>Eukaryota</taxon>
        <taxon>Fungi</taxon>
        <taxon>Fungi incertae sedis</taxon>
        <taxon>Microsporidia</taxon>
        <taxon>Mitosporidium</taxon>
    </lineage>
</organism>
<dbReference type="InterPro" id="IPR016174">
    <property type="entry name" value="Di-haem_cyt_TM"/>
</dbReference>